<dbReference type="InterPro" id="IPR023212">
    <property type="entry name" value="Hsp33_helix_hairpin_bin_dom_sf"/>
</dbReference>
<dbReference type="PANTHER" id="PTHR30111:SF1">
    <property type="entry name" value="33 KDA CHAPERONIN"/>
    <property type="match status" value="1"/>
</dbReference>
<dbReference type="Gene3D" id="3.55.30.10">
    <property type="entry name" value="Hsp33 domain"/>
    <property type="match status" value="1"/>
</dbReference>
<name>A0A9E5MNP9_9GAMM</name>
<protein>
    <recommendedName>
        <fullName evidence="6">33 kDa chaperonin</fullName>
    </recommendedName>
    <alternativeName>
        <fullName evidence="6">Heat shock protein 33 homolog</fullName>
        <shortName evidence="6">HSP33</shortName>
    </alternativeName>
</protein>
<evidence type="ECO:0000313" key="8">
    <source>
        <dbReference type="Proteomes" id="UP000787472"/>
    </source>
</evidence>
<comment type="function">
    <text evidence="6">Redox regulated molecular chaperone. Protects both thermally unfolding and oxidatively damaged proteins from irreversible aggregation. Plays an important role in the bacterial defense system toward oxidative stress.</text>
</comment>
<reference evidence="7" key="1">
    <citation type="submission" date="2020-03" db="EMBL/GenBank/DDBJ databases">
        <authorList>
            <person name="Guo F."/>
        </authorList>
    </citation>
    <scope>NUCLEOTIDE SEQUENCE</scope>
    <source>
        <strain evidence="7">JCM 30134</strain>
    </source>
</reference>
<dbReference type="HAMAP" id="MF_00117">
    <property type="entry name" value="HslO"/>
    <property type="match status" value="1"/>
</dbReference>
<keyword evidence="4 6" id="KW-0143">Chaperone</keyword>
<dbReference type="EMBL" id="JAAONZ010000018">
    <property type="protein sequence ID" value="NHO67646.1"/>
    <property type="molecule type" value="Genomic_DNA"/>
</dbReference>
<dbReference type="PANTHER" id="PTHR30111">
    <property type="entry name" value="33 KDA CHAPERONIN"/>
    <property type="match status" value="1"/>
</dbReference>
<evidence type="ECO:0000256" key="3">
    <source>
        <dbReference type="ARBA" id="ARBA00023157"/>
    </source>
</evidence>
<dbReference type="GO" id="GO:0005737">
    <property type="term" value="C:cytoplasm"/>
    <property type="evidence" value="ECO:0007669"/>
    <property type="project" value="UniProtKB-SubCell"/>
</dbReference>
<comment type="similarity">
    <text evidence="6">Belongs to the HSP33 family.</text>
</comment>
<keyword evidence="2 6" id="KW-0862">Zinc</keyword>
<gene>
    <name evidence="6 7" type="primary">hslO</name>
    <name evidence="7" type="ORF">G8770_19035</name>
</gene>
<feature type="disulfide bond" description="Redox-active" evidence="6">
    <location>
        <begin position="268"/>
        <end position="271"/>
    </location>
</feature>
<evidence type="ECO:0000256" key="4">
    <source>
        <dbReference type="ARBA" id="ARBA00023186"/>
    </source>
</evidence>
<evidence type="ECO:0000256" key="5">
    <source>
        <dbReference type="ARBA" id="ARBA00023284"/>
    </source>
</evidence>
<comment type="subcellular location">
    <subcellularLocation>
        <location evidence="6">Cytoplasm</location>
    </subcellularLocation>
</comment>
<dbReference type="SUPFAM" id="SSF64397">
    <property type="entry name" value="Hsp33 domain"/>
    <property type="match status" value="1"/>
</dbReference>
<dbReference type="SUPFAM" id="SSF118352">
    <property type="entry name" value="HSP33 redox switch-like"/>
    <property type="match status" value="1"/>
</dbReference>
<dbReference type="GO" id="GO:0051082">
    <property type="term" value="F:unfolded protein binding"/>
    <property type="evidence" value="ECO:0007669"/>
    <property type="project" value="UniProtKB-UniRule"/>
</dbReference>
<dbReference type="NCBIfam" id="NF001033">
    <property type="entry name" value="PRK00114.1"/>
    <property type="match status" value="1"/>
</dbReference>
<evidence type="ECO:0000256" key="6">
    <source>
        <dbReference type="HAMAP-Rule" id="MF_00117"/>
    </source>
</evidence>
<evidence type="ECO:0000256" key="2">
    <source>
        <dbReference type="ARBA" id="ARBA00022833"/>
    </source>
</evidence>
<comment type="PTM">
    <text evidence="6">Under oxidizing conditions two disulfide bonds are formed involving the reactive cysteines. Under reducing conditions zinc is bound to the reactive cysteines and the protein is inactive.</text>
</comment>
<dbReference type="Gene3D" id="1.10.287.480">
    <property type="entry name" value="helix hairpin bin"/>
    <property type="match status" value="1"/>
</dbReference>
<dbReference type="CDD" id="cd00498">
    <property type="entry name" value="Hsp33"/>
    <property type="match status" value="1"/>
</dbReference>
<dbReference type="Proteomes" id="UP000787472">
    <property type="component" value="Unassembled WGS sequence"/>
</dbReference>
<keyword evidence="8" id="KW-1185">Reference proteome</keyword>
<dbReference type="Gene3D" id="3.90.1280.10">
    <property type="entry name" value="HSP33 redox switch-like"/>
    <property type="match status" value="1"/>
</dbReference>
<dbReference type="InterPro" id="IPR000397">
    <property type="entry name" value="Heat_shock_Hsp33"/>
</dbReference>
<evidence type="ECO:0000256" key="1">
    <source>
        <dbReference type="ARBA" id="ARBA00022490"/>
    </source>
</evidence>
<dbReference type="PIRSF" id="PIRSF005261">
    <property type="entry name" value="Heat_shock_Hsp33"/>
    <property type="match status" value="1"/>
</dbReference>
<organism evidence="7 8">
    <name type="scientific">Pseudomaricurvus hydrocarbonicus</name>
    <dbReference type="NCBI Taxonomy" id="1470433"/>
    <lineage>
        <taxon>Bacteria</taxon>
        <taxon>Pseudomonadati</taxon>
        <taxon>Pseudomonadota</taxon>
        <taxon>Gammaproteobacteria</taxon>
        <taxon>Cellvibrionales</taxon>
        <taxon>Cellvibrionaceae</taxon>
        <taxon>Pseudomaricurvus</taxon>
    </lineage>
</organism>
<dbReference type="Pfam" id="PF01430">
    <property type="entry name" value="HSP33"/>
    <property type="match status" value="1"/>
</dbReference>
<dbReference type="GO" id="GO:0044183">
    <property type="term" value="F:protein folding chaperone"/>
    <property type="evidence" value="ECO:0007669"/>
    <property type="project" value="TreeGrafter"/>
</dbReference>
<sequence length="294" mass="32663">MPSSDLMHRFLFDQADLRGEMVTLSDSYEQILENNQGLPPQVQTLLGEFVAAAALLSSTLKFDGILTLQARGDGPLSLIMAECSHHQAVRAIAQVDPEVDFSALAGQDLQALMGQGMLAIIIDPDKGQRYQGIVPLDSPDLSGCLQHYFEQSEQLPTRFWLTSDDKAATGLMLQALPQQTASADDNRDLWETATQLASTVKKEELLELEHSEVLYRLFHEEQVRLFEPAAVRFECSCSWQRSANALISLGREDVEALLAEQDLISIDCQFCNQTYAFGAQDLAKIFGDESRQLH</sequence>
<accession>A0A9E5MNP9</accession>
<comment type="caution">
    <text evidence="7">The sequence shown here is derived from an EMBL/GenBank/DDBJ whole genome shotgun (WGS) entry which is preliminary data.</text>
</comment>
<keyword evidence="3 6" id="KW-1015">Disulfide bond</keyword>
<evidence type="ECO:0000313" key="7">
    <source>
        <dbReference type="EMBL" id="NHO67646.1"/>
    </source>
</evidence>
<dbReference type="GO" id="GO:0042026">
    <property type="term" value="P:protein refolding"/>
    <property type="evidence" value="ECO:0007669"/>
    <property type="project" value="TreeGrafter"/>
</dbReference>
<feature type="disulfide bond" description="Redox-active" evidence="6">
    <location>
        <begin position="235"/>
        <end position="237"/>
    </location>
</feature>
<keyword evidence="1 6" id="KW-0963">Cytoplasm</keyword>
<dbReference type="InterPro" id="IPR016154">
    <property type="entry name" value="Heat_shock_Hsp33_C"/>
</dbReference>
<dbReference type="InterPro" id="IPR016153">
    <property type="entry name" value="Heat_shock_Hsp33_N"/>
</dbReference>
<dbReference type="AlphaFoldDB" id="A0A9E5MNP9"/>
<dbReference type="RefSeq" id="WP_167190730.1">
    <property type="nucleotide sequence ID" value="NZ_JAAONZ010000018.1"/>
</dbReference>
<keyword evidence="5 6" id="KW-0676">Redox-active center</keyword>
<proteinExistence type="inferred from homology"/>